<evidence type="ECO:0000313" key="3">
    <source>
        <dbReference type="Proteomes" id="UP000007635"/>
    </source>
</evidence>
<evidence type="ECO:0000256" key="1">
    <source>
        <dbReference type="SAM" id="MobiDB-lite"/>
    </source>
</evidence>
<dbReference type="Ensembl" id="ENSGACT00000060873.1">
    <property type="protein sequence ID" value="ENSGACP00000031005.1"/>
    <property type="gene ID" value="ENSGACG00000030812.1"/>
</dbReference>
<dbReference type="Gene3D" id="1.10.10.10">
    <property type="entry name" value="Winged helix-like DNA-binding domain superfamily/Winged helix DNA-binding domain"/>
    <property type="match status" value="1"/>
</dbReference>
<keyword evidence="3" id="KW-1185">Reference proteome</keyword>
<evidence type="ECO:0000313" key="2">
    <source>
        <dbReference type="Ensembl" id="ENSGACP00000031005.1"/>
    </source>
</evidence>
<dbReference type="SUPFAM" id="SSF46689">
    <property type="entry name" value="Homeodomain-like"/>
    <property type="match status" value="1"/>
</dbReference>
<sequence length="195" mass="22269">MKSTRDKVEEKYRSGSAYKKITQTLNIPQRTIKGIIKKWKEYGTTTNLAREGRPPKLTAQARRASINQETKDDPEGAAKLQRRLEFLSTGLGFALSRTLHRSGLYGRVSRKGRCLKKKISEHVWCSPKGMWETPQTYGRRYSGQMRLKLSFLAIKENALSGQTHHLSPPRERHRHGKHHAAGMLFIGGDWETGQN</sequence>
<evidence type="ECO:0008006" key="4">
    <source>
        <dbReference type="Google" id="ProtNLM"/>
    </source>
</evidence>
<name>A0AAQ4NWJ8_GASAC</name>
<protein>
    <recommendedName>
        <fullName evidence="4">Transposase Tc1-like domain-containing protein</fullName>
    </recommendedName>
</protein>
<dbReference type="AlphaFoldDB" id="A0AAQ4NWJ8"/>
<dbReference type="InterPro" id="IPR036388">
    <property type="entry name" value="WH-like_DNA-bd_sf"/>
</dbReference>
<accession>A0AAQ4NWJ8</accession>
<dbReference type="Proteomes" id="UP000007635">
    <property type="component" value="Chromosome IV"/>
</dbReference>
<dbReference type="GeneTree" id="ENSGT01120000276799"/>
<dbReference type="InterPro" id="IPR009057">
    <property type="entry name" value="Homeodomain-like_sf"/>
</dbReference>
<feature type="region of interest" description="Disordered" evidence="1">
    <location>
        <begin position="48"/>
        <end position="77"/>
    </location>
</feature>
<proteinExistence type="predicted"/>
<organism evidence="2 3">
    <name type="scientific">Gasterosteus aculeatus aculeatus</name>
    <name type="common">three-spined stickleback</name>
    <dbReference type="NCBI Taxonomy" id="481459"/>
    <lineage>
        <taxon>Eukaryota</taxon>
        <taxon>Metazoa</taxon>
        <taxon>Chordata</taxon>
        <taxon>Craniata</taxon>
        <taxon>Vertebrata</taxon>
        <taxon>Euteleostomi</taxon>
        <taxon>Actinopterygii</taxon>
        <taxon>Neopterygii</taxon>
        <taxon>Teleostei</taxon>
        <taxon>Neoteleostei</taxon>
        <taxon>Acanthomorphata</taxon>
        <taxon>Eupercaria</taxon>
        <taxon>Perciformes</taxon>
        <taxon>Cottioidei</taxon>
        <taxon>Gasterosteales</taxon>
        <taxon>Gasterosteidae</taxon>
        <taxon>Gasterosteus</taxon>
    </lineage>
</organism>
<reference evidence="2" key="2">
    <citation type="submission" date="2025-05" db="UniProtKB">
        <authorList>
            <consortium name="Ensembl"/>
        </authorList>
    </citation>
    <scope>IDENTIFICATION</scope>
</reference>
<reference evidence="2 3" key="1">
    <citation type="journal article" date="2021" name="G3 (Bethesda)">
        <title>Improved contiguity of the threespine stickleback genome using long-read sequencing.</title>
        <authorList>
            <person name="Nath S."/>
            <person name="Shaw D.E."/>
            <person name="White M.A."/>
        </authorList>
    </citation>
    <scope>NUCLEOTIDE SEQUENCE [LARGE SCALE GENOMIC DNA]</scope>
    <source>
        <strain evidence="2 3">Lake Benthic</strain>
    </source>
</reference>
<dbReference type="Ensembl" id="ENSGACT00000045521.1">
    <property type="protein sequence ID" value="ENSGACP00000065646.1"/>
    <property type="gene ID" value="ENSGACG00000030812.1"/>
</dbReference>